<dbReference type="Proteomes" id="UP000239406">
    <property type="component" value="Unassembled WGS sequence"/>
</dbReference>
<accession>A0A2S5T952</accession>
<name>A0A2S5T952_9BURK</name>
<gene>
    <name evidence="1" type="ORF">C1702_00350</name>
</gene>
<keyword evidence="2" id="KW-1185">Reference proteome</keyword>
<organism evidence="1 2">
    <name type="scientific">Caldimonas thermodepolymerans</name>
    <dbReference type="NCBI Taxonomy" id="215580"/>
    <lineage>
        <taxon>Bacteria</taxon>
        <taxon>Pseudomonadati</taxon>
        <taxon>Pseudomonadota</taxon>
        <taxon>Betaproteobacteria</taxon>
        <taxon>Burkholderiales</taxon>
        <taxon>Sphaerotilaceae</taxon>
        <taxon>Caldimonas</taxon>
    </lineage>
</organism>
<protein>
    <submittedName>
        <fullName evidence="1">Uncharacterized protein</fullName>
    </submittedName>
</protein>
<comment type="caution">
    <text evidence="1">The sequence shown here is derived from an EMBL/GenBank/DDBJ whole genome shotgun (WGS) entry which is preliminary data.</text>
</comment>
<proteinExistence type="predicted"/>
<evidence type="ECO:0000313" key="1">
    <source>
        <dbReference type="EMBL" id="PPE71489.1"/>
    </source>
</evidence>
<dbReference type="AlphaFoldDB" id="A0A2S5T952"/>
<dbReference type="EMBL" id="PSNY01000001">
    <property type="protein sequence ID" value="PPE71489.1"/>
    <property type="molecule type" value="Genomic_DNA"/>
</dbReference>
<dbReference type="RefSeq" id="WP_104355683.1">
    <property type="nucleotide sequence ID" value="NZ_CP064338.1"/>
</dbReference>
<sequence>MSLRLDQIVADIRRNGGITLNVTTGKPRTTGWAVSPYKDREEKFQALTINRLASYLSRHGVLLAQPHHYLGAWFNEEDGFTYLDVSIVVSTPADALEVATKHDQLAVFHLDTCTTIPTPELRRKLA</sequence>
<reference evidence="1 2" key="1">
    <citation type="submission" date="2018-02" db="EMBL/GenBank/DDBJ databases">
        <title>Reclassifiation of [Polyangium] brachysporum DSM 7029 as Guopingzhaonella breviflexa gen. nov., sp. nov., a member of the family Comamonadaceae.</title>
        <authorList>
            <person name="Tang B."/>
        </authorList>
    </citation>
    <scope>NUCLEOTIDE SEQUENCE [LARGE SCALE GENOMIC DNA]</scope>
    <source>
        <strain evidence="1 2">DSM 15344</strain>
    </source>
</reference>
<evidence type="ECO:0000313" key="2">
    <source>
        <dbReference type="Proteomes" id="UP000239406"/>
    </source>
</evidence>